<dbReference type="AlphaFoldDB" id="A0AAD8I5X8"/>
<evidence type="ECO:0000256" key="3">
    <source>
        <dbReference type="ARBA" id="ARBA00022737"/>
    </source>
</evidence>
<dbReference type="InterPro" id="IPR002113">
    <property type="entry name" value="ADT_euk_type"/>
</dbReference>
<comment type="caution">
    <text evidence="6">The sequence shown here is derived from an EMBL/GenBank/DDBJ whole genome shotgun (WGS) entry which is preliminary data.</text>
</comment>
<dbReference type="Proteomes" id="UP001237642">
    <property type="component" value="Unassembled WGS sequence"/>
</dbReference>
<evidence type="ECO:0000256" key="4">
    <source>
        <dbReference type="ARBA" id="ARBA00022989"/>
    </source>
</evidence>
<dbReference type="GO" id="GO:0005471">
    <property type="term" value="F:ATP:ADP antiporter activity"/>
    <property type="evidence" value="ECO:0007669"/>
    <property type="project" value="UniProtKB-UniRule"/>
</dbReference>
<dbReference type="GO" id="GO:1990544">
    <property type="term" value="P:mitochondrial ATP transmembrane transport"/>
    <property type="evidence" value="ECO:0007669"/>
    <property type="project" value="InterPro"/>
</dbReference>
<keyword evidence="2 5" id="KW-0813">Transport</keyword>
<keyword evidence="5" id="KW-0472">Membrane</keyword>
<keyword evidence="5" id="KW-0812">Transmembrane</keyword>
<evidence type="ECO:0000256" key="1">
    <source>
        <dbReference type="ARBA" id="ARBA00006375"/>
    </source>
</evidence>
<evidence type="ECO:0000256" key="2">
    <source>
        <dbReference type="ARBA" id="ARBA00022448"/>
    </source>
</evidence>
<reference evidence="6" key="2">
    <citation type="submission" date="2023-05" db="EMBL/GenBank/DDBJ databases">
        <authorList>
            <person name="Schelkunov M.I."/>
        </authorList>
    </citation>
    <scope>NUCLEOTIDE SEQUENCE</scope>
    <source>
        <strain evidence="6">Hsosn_3</strain>
        <tissue evidence="6">Leaf</tissue>
    </source>
</reference>
<comment type="function">
    <text evidence="5">Catalyzes the exchange of ADP and ATP across the membrane.</text>
</comment>
<evidence type="ECO:0000313" key="6">
    <source>
        <dbReference type="EMBL" id="KAK1379732.1"/>
    </source>
</evidence>
<proteinExistence type="inferred from homology"/>
<comment type="similarity">
    <text evidence="1 5">Belongs to the mitochondrial carrier (TC 2.A.29) family.</text>
</comment>
<dbReference type="GO" id="GO:0005743">
    <property type="term" value="C:mitochondrial inner membrane"/>
    <property type="evidence" value="ECO:0007669"/>
    <property type="project" value="InterPro"/>
</dbReference>
<dbReference type="PANTHER" id="PTHR45635">
    <property type="entry name" value="ADP,ATP CARRIER PROTEIN 1-RELATED-RELATED"/>
    <property type="match status" value="1"/>
</dbReference>
<keyword evidence="3" id="KW-0677">Repeat</keyword>
<feature type="transmembrane region" description="Helical" evidence="5">
    <location>
        <begin position="32"/>
        <end position="53"/>
    </location>
</feature>
<dbReference type="EMBL" id="JAUIZM010000006">
    <property type="protein sequence ID" value="KAK1379732.1"/>
    <property type="molecule type" value="Genomic_DNA"/>
</dbReference>
<feature type="transmembrane region" description="Helical" evidence="5">
    <location>
        <begin position="7"/>
        <end position="26"/>
    </location>
</feature>
<protein>
    <recommendedName>
        <fullName evidence="5">ADP/ATP translocase</fullName>
    </recommendedName>
    <alternativeName>
        <fullName evidence="5">ADP,ATP carrier protein</fullName>
    </alternativeName>
</protein>
<organism evidence="6 7">
    <name type="scientific">Heracleum sosnowskyi</name>
    <dbReference type="NCBI Taxonomy" id="360622"/>
    <lineage>
        <taxon>Eukaryota</taxon>
        <taxon>Viridiplantae</taxon>
        <taxon>Streptophyta</taxon>
        <taxon>Embryophyta</taxon>
        <taxon>Tracheophyta</taxon>
        <taxon>Spermatophyta</taxon>
        <taxon>Magnoliopsida</taxon>
        <taxon>eudicotyledons</taxon>
        <taxon>Gunneridae</taxon>
        <taxon>Pentapetalae</taxon>
        <taxon>asterids</taxon>
        <taxon>campanulids</taxon>
        <taxon>Apiales</taxon>
        <taxon>Apiaceae</taxon>
        <taxon>Apioideae</taxon>
        <taxon>apioid superclade</taxon>
        <taxon>Tordylieae</taxon>
        <taxon>Tordyliinae</taxon>
        <taxon>Heracleum</taxon>
    </lineage>
</organism>
<keyword evidence="4 5" id="KW-1133">Transmembrane helix</keyword>
<comment type="subunit">
    <text evidence="5">Monomer.</text>
</comment>
<name>A0AAD8I5X8_9APIA</name>
<gene>
    <name evidence="6" type="ORF">POM88_026476</name>
</gene>
<evidence type="ECO:0000256" key="5">
    <source>
        <dbReference type="RuleBase" id="RU368008"/>
    </source>
</evidence>
<reference evidence="6" key="1">
    <citation type="submission" date="2023-02" db="EMBL/GenBank/DDBJ databases">
        <title>Genome of toxic invasive species Heracleum sosnowskyi carries increased number of genes despite the absence of recent whole-genome duplications.</title>
        <authorList>
            <person name="Schelkunov M."/>
            <person name="Shtratnikova V."/>
            <person name="Makarenko M."/>
            <person name="Klepikova A."/>
            <person name="Omelchenko D."/>
            <person name="Novikova G."/>
            <person name="Obukhova E."/>
            <person name="Bogdanov V."/>
            <person name="Penin A."/>
            <person name="Logacheva M."/>
        </authorList>
    </citation>
    <scope>NUCLEOTIDE SEQUENCE</scope>
    <source>
        <strain evidence="6">Hsosn_3</strain>
        <tissue evidence="6">Leaf</tissue>
    </source>
</reference>
<dbReference type="GO" id="GO:0140021">
    <property type="term" value="P:mitochondrial ADP transmembrane transport"/>
    <property type="evidence" value="ECO:0007669"/>
    <property type="project" value="InterPro"/>
</dbReference>
<sequence length="149" mass="16476">MGWRNFYVLRRWFWALGIPIECFLFADNQDSFFASFELGWVIINGAGVASYSVDIVRRRMMMTTGEANLYVAHVEKVVVAGCQDCHLLVVLLTSSGSIVRFLSGTSGSVRRGSEKKKGLTNNPETRLQVVPLHVIYACASCGGTTFKSS</sequence>
<dbReference type="PANTHER" id="PTHR45635:SF41">
    <property type="entry name" value="ADP,ATP CARRIER PROTEIN 1, MITOCHONDRIAL"/>
    <property type="match status" value="1"/>
</dbReference>
<keyword evidence="7" id="KW-1185">Reference proteome</keyword>
<accession>A0AAD8I5X8</accession>
<comment type="subcellular location">
    <subcellularLocation>
        <location evidence="5">Membrane</location>
        <topology evidence="5">Multi-pass membrane protein</topology>
    </subcellularLocation>
</comment>
<evidence type="ECO:0000313" key="7">
    <source>
        <dbReference type="Proteomes" id="UP001237642"/>
    </source>
</evidence>
<comment type="caution">
    <text evidence="5">Lacks conserved residue(s) required for the propagation of feature annotation.</text>
</comment>